<sequence>MGELRWNNNDPAQLQKRGRATVALPGYRNTVSVPVVFSLTIMSSLFKNRNKARRVGPVEEDEENSTVQDAEPVVKRPAKSKQKSKLRLSFGPGETSMAEDEDQSEVVTPKRPGLGRRALEKSALQRSWSPSGSSDHLPIRVGQDQDRPVYNQDYLKELRDSTPSTPKQQSSVQSDEELNQGVDVAAKFGEVMEISRPTSIPSEAEIREKKARRARLAREQDFISLDKGIEEEEDYLSLDPKREKEETRLVRDDEDFAEGFDEYVEDGRISLGKKSEREQQRRKRAEMRDLIEEAEDTSDEDDSDAERKAAYEAAQRQAAMGHDRADHPERPKTPPKITSLPRLSDSLSRLRASLAAMEVSKSELINRMEELRKEKADIATREVEIQALIKEAGDNYERLRSEAGLSPSAEGGLPGDDIQNYRGLESLGTSMATPNAASPNGNPPHLYRHSDATPTELFYDLALVANLSTFTATHEINNVEALWAYVGFLGVIWFTWLQVTLFDIRFARDSVFERICKVVQLGTMVGFASAGSRFTTRIRDENVWAFKALTVLLAVSRLMLAVQYSINLRFMRKKMRTAFKGMVVIIAVLLITSAIYTGLYFAFGTPRSSRSYVWIVWFALFAVEMVVIMGISGETPGIGFEDTHLNVRMGLLTLIIIGEGVISVTRIVNKTVGGGGWTKWSFVHILGVTTTVYLVWQSYFDLSPRMKYGKIRQQIWTQLHFPFHIVLILLLEGSQILALTLDISLKLRYLGETILFVCERPRPDPARAVRLLNSTIVDMEIDYSRGALKEKESIDSIINALADQPLCPSSHSAHYSLTQDRAENLMRNVTAALFSSMGIAPSKGNDTSQLDKNKFLIMYLQLLSFVYVYFFVVASLTMASFSVFTFLTRRHHRRLYRYLAVGTRIVLALLLAGLILFALEFKLAYHFMTSPMILFTVTLVLFTVLLLDRLFDWLSTREQTRPGHMEGSESGSKPMPSNTIPLRNLSSHSSHMSVAHGHLVNNLSGEQHVTSFQSPDMVPGSSHSV</sequence>
<feature type="region of interest" description="Disordered" evidence="2">
    <location>
        <begin position="238"/>
        <end position="257"/>
    </location>
</feature>
<proteinExistence type="predicted"/>
<keyword evidence="1" id="KW-0175">Coiled coil</keyword>
<dbReference type="PANTHER" id="PTHR42101">
    <property type="entry name" value="CHROMOSOME 16, WHOLE GENOME SHOTGUN SEQUENCE"/>
    <property type="match status" value="1"/>
</dbReference>
<feature type="region of interest" description="Disordered" evidence="2">
    <location>
        <begin position="264"/>
        <end position="341"/>
    </location>
</feature>
<protein>
    <submittedName>
        <fullName evidence="4">Nineteen complex-related protein 2-domain-containing protein</fullName>
    </submittedName>
</protein>
<dbReference type="InterPro" id="IPR010640">
    <property type="entry name" value="Low_temperature_requirement_A"/>
</dbReference>
<feature type="compositionally biased region" description="Basic and acidic residues" evidence="2">
    <location>
        <begin position="239"/>
        <end position="251"/>
    </location>
</feature>
<dbReference type="RefSeq" id="XP_028489721.1">
    <property type="nucleotide sequence ID" value="XM_028628314.1"/>
</dbReference>
<dbReference type="GeneID" id="39597591"/>
<feature type="transmembrane region" description="Helical" evidence="3">
    <location>
        <begin position="925"/>
        <end position="947"/>
    </location>
</feature>
<feature type="region of interest" description="Disordered" evidence="2">
    <location>
        <begin position="49"/>
        <end position="183"/>
    </location>
</feature>
<dbReference type="InterPro" id="IPR028211">
    <property type="entry name" value="Ntr2"/>
</dbReference>
<dbReference type="EMBL" id="RCNU01000001">
    <property type="protein sequence ID" value="RWR00077.1"/>
    <property type="molecule type" value="Genomic_DNA"/>
</dbReference>
<dbReference type="GO" id="GO:0000390">
    <property type="term" value="P:spliceosomal complex disassembly"/>
    <property type="evidence" value="ECO:0007669"/>
    <property type="project" value="InterPro"/>
</dbReference>
<dbReference type="VEuPathDB" id="FungiDB:C8Q69DRAFT_412280"/>
<dbReference type="GO" id="GO:0071008">
    <property type="term" value="C:U2-type post-mRNA release spliceosomal complex"/>
    <property type="evidence" value="ECO:0007669"/>
    <property type="project" value="InterPro"/>
</dbReference>
<evidence type="ECO:0000313" key="4">
    <source>
        <dbReference type="EMBL" id="RWR00077.1"/>
    </source>
</evidence>
<dbReference type="STRING" id="264951.A0A443I7W1"/>
<feature type="compositionally biased region" description="Basic and acidic residues" evidence="2">
    <location>
        <begin position="321"/>
        <end position="332"/>
    </location>
</feature>
<feature type="transmembrane region" description="Helical" evidence="3">
    <location>
        <begin position="544"/>
        <end position="566"/>
    </location>
</feature>
<feature type="transmembrane region" description="Helical" evidence="3">
    <location>
        <begin position="482"/>
        <end position="502"/>
    </location>
</feature>
<evidence type="ECO:0000256" key="3">
    <source>
        <dbReference type="SAM" id="Phobius"/>
    </source>
</evidence>
<feature type="transmembrane region" description="Helical" evidence="3">
    <location>
        <begin position="899"/>
        <end position="919"/>
    </location>
</feature>
<evidence type="ECO:0000313" key="5">
    <source>
        <dbReference type="Proteomes" id="UP000283841"/>
    </source>
</evidence>
<feature type="compositionally biased region" description="Basic residues" evidence="2">
    <location>
        <begin position="76"/>
        <end position="86"/>
    </location>
</feature>
<feature type="compositionally biased region" description="Polar residues" evidence="2">
    <location>
        <begin position="124"/>
        <end position="134"/>
    </location>
</feature>
<name>A0A443I7W1_BYSSP</name>
<feature type="transmembrane region" description="Helical" evidence="3">
    <location>
        <begin position="614"/>
        <end position="633"/>
    </location>
</feature>
<keyword evidence="3" id="KW-0812">Transmembrane</keyword>
<feature type="transmembrane region" description="Helical" evidence="3">
    <location>
        <begin position="578"/>
        <end position="602"/>
    </location>
</feature>
<feature type="compositionally biased region" description="Polar residues" evidence="2">
    <location>
        <begin position="161"/>
        <end position="173"/>
    </location>
</feature>
<feature type="compositionally biased region" description="Acidic residues" evidence="2">
    <location>
        <begin position="292"/>
        <end position="304"/>
    </location>
</feature>
<feature type="transmembrane region" description="Helical" evidence="3">
    <location>
        <begin position="645"/>
        <end position="668"/>
    </location>
</feature>
<feature type="coiled-coil region" evidence="1">
    <location>
        <begin position="354"/>
        <end position="381"/>
    </location>
</feature>
<keyword evidence="5" id="KW-1185">Reference proteome</keyword>
<dbReference type="Pfam" id="PF15458">
    <property type="entry name" value="NTR2"/>
    <property type="match status" value="1"/>
</dbReference>
<feature type="transmembrane region" description="Helical" evidence="3">
    <location>
        <begin position="866"/>
        <end position="887"/>
    </location>
</feature>
<feature type="compositionally biased region" description="Basic and acidic residues" evidence="2">
    <location>
        <begin position="265"/>
        <end position="279"/>
    </location>
</feature>
<feature type="transmembrane region" description="Helical" evidence="3">
    <location>
        <begin position="680"/>
        <end position="700"/>
    </location>
</feature>
<dbReference type="Proteomes" id="UP000283841">
    <property type="component" value="Unassembled WGS sequence"/>
</dbReference>
<organism evidence="4 5">
    <name type="scientific">Byssochlamys spectabilis</name>
    <name type="common">Paecilomyces variotii</name>
    <dbReference type="NCBI Taxonomy" id="264951"/>
    <lineage>
        <taxon>Eukaryota</taxon>
        <taxon>Fungi</taxon>
        <taxon>Dikarya</taxon>
        <taxon>Ascomycota</taxon>
        <taxon>Pezizomycotina</taxon>
        <taxon>Eurotiomycetes</taxon>
        <taxon>Eurotiomycetidae</taxon>
        <taxon>Eurotiales</taxon>
        <taxon>Thermoascaceae</taxon>
        <taxon>Paecilomyces</taxon>
    </lineage>
</organism>
<feature type="compositionally biased region" description="Polar residues" evidence="2">
    <location>
        <begin position="969"/>
        <end position="982"/>
    </location>
</feature>
<dbReference type="AlphaFoldDB" id="A0A443I7W1"/>
<keyword evidence="3" id="KW-0472">Membrane</keyword>
<evidence type="ECO:0000256" key="1">
    <source>
        <dbReference type="SAM" id="Coils"/>
    </source>
</evidence>
<keyword evidence="3" id="KW-1133">Transmembrane helix</keyword>
<dbReference type="PANTHER" id="PTHR42101:SF1">
    <property type="entry name" value="LOW TEMPERATURE REQUIREMENT A"/>
    <property type="match status" value="1"/>
</dbReference>
<evidence type="ECO:0000256" key="2">
    <source>
        <dbReference type="SAM" id="MobiDB-lite"/>
    </source>
</evidence>
<accession>A0A443I7W1</accession>
<dbReference type="Pfam" id="PF06772">
    <property type="entry name" value="LtrA"/>
    <property type="match status" value="1"/>
</dbReference>
<comment type="caution">
    <text evidence="4">The sequence shown here is derived from an EMBL/GenBank/DDBJ whole genome shotgun (WGS) entry which is preliminary data.</text>
</comment>
<reference evidence="4 5" key="1">
    <citation type="journal article" date="2018" name="Front. Microbiol.">
        <title>Genomic and genetic insights into a cosmopolitan fungus, Paecilomyces variotii (Eurotiales).</title>
        <authorList>
            <person name="Urquhart A.S."/>
            <person name="Mondo S.J."/>
            <person name="Makela M.R."/>
            <person name="Hane J.K."/>
            <person name="Wiebenga A."/>
            <person name="He G."/>
            <person name="Mihaltcheva S."/>
            <person name="Pangilinan J."/>
            <person name="Lipzen A."/>
            <person name="Barry K."/>
            <person name="de Vries R.P."/>
            <person name="Grigoriev I.V."/>
            <person name="Idnurm A."/>
        </authorList>
    </citation>
    <scope>NUCLEOTIDE SEQUENCE [LARGE SCALE GENOMIC DNA]</scope>
    <source>
        <strain evidence="4 5">CBS 101075</strain>
    </source>
</reference>
<feature type="region of interest" description="Disordered" evidence="2">
    <location>
        <begin position="960"/>
        <end position="982"/>
    </location>
</feature>
<gene>
    <name evidence="4" type="ORF">C8Q69DRAFT_412280</name>
</gene>